<evidence type="ECO:0000256" key="2">
    <source>
        <dbReference type="ARBA" id="ARBA00008444"/>
    </source>
</evidence>
<reference evidence="10 11" key="1">
    <citation type="submission" date="2015-03" db="EMBL/GenBank/DDBJ databases">
        <title>RNA-seq based gene annotation and comparative genomics of four Zymoseptoria species reveal species-specific pathogenicity related genes and transposable element activity.</title>
        <authorList>
            <person name="Grandaubert J."/>
            <person name="Bhattacharyya A."/>
            <person name="Stukenbrock E.H."/>
        </authorList>
    </citation>
    <scope>NUCLEOTIDE SEQUENCE [LARGE SCALE GENOMIC DNA]</scope>
    <source>
        <strain evidence="10 11">Zb18110</strain>
    </source>
</reference>
<evidence type="ECO:0000256" key="3">
    <source>
        <dbReference type="ARBA" id="ARBA00020722"/>
    </source>
</evidence>
<dbReference type="STRING" id="1047168.A0A0F4GWN3"/>
<evidence type="ECO:0000256" key="6">
    <source>
        <dbReference type="ARBA" id="ARBA00022989"/>
    </source>
</evidence>
<dbReference type="Proteomes" id="UP000033647">
    <property type="component" value="Unassembled WGS sequence"/>
</dbReference>
<dbReference type="GO" id="GO:0005198">
    <property type="term" value="F:structural molecule activity"/>
    <property type="evidence" value="ECO:0007669"/>
    <property type="project" value="EnsemblFungi"/>
</dbReference>
<comment type="function">
    <text evidence="9">Essential core component of the TIM22 complex, a complex that mediates the import and insertion of multi-pass transmembrane proteins into the mitochondrial inner membrane. In the TIM22 complex, it constitutes the voltage-activated and signal-gated channel. Forms a twin-pore translocase that uses the membrane potential as external driving force in 2 voltage-dependent steps.</text>
</comment>
<dbReference type="GO" id="GO:0042721">
    <property type="term" value="C:TIM22 mitochondrial import inner membrane insertion complex"/>
    <property type="evidence" value="ECO:0007669"/>
    <property type="project" value="UniProtKB-UniRule"/>
</dbReference>
<comment type="caution">
    <text evidence="10">The sequence shown here is derived from an EMBL/GenBank/DDBJ whole genome shotgun (WGS) entry which is preliminary data.</text>
</comment>
<keyword evidence="5 9" id="KW-0999">Mitochondrion inner membrane</keyword>
<evidence type="ECO:0000256" key="4">
    <source>
        <dbReference type="ARBA" id="ARBA00022692"/>
    </source>
</evidence>
<keyword evidence="8 9" id="KW-0472">Membrane</keyword>
<name>A0A0F4GWN3_9PEZI</name>
<evidence type="ECO:0000313" key="10">
    <source>
        <dbReference type="EMBL" id="KJY00616.1"/>
    </source>
</evidence>
<keyword evidence="11" id="KW-1185">Reference proteome</keyword>
<dbReference type="GO" id="GO:0045039">
    <property type="term" value="P:protein insertion into mitochondrial inner membrane"/>
    <property type="evidence" value="ECO:0007669"/>
    <property type="project" value="UniProtKB-UniRule"/>
</dbReference>
<dbReference type="AlphaFoldDB" id="A0A0F4GWN3"/>
<keyword evidence="9" id="KW-0811">Translocation</keyword>
<comment type="caution">
    <text evidence="9">Lacks conserved residue(s) required for the propagation of feature annotation.</text>
</comment>
<evidence type="ECO:0000256" key="9">
    <source>
        <dbReference type="RuleBase" id="RU367038"/>
    </source>
</evidence>
<keyword evidence="6 9" id="KW-1133">Transmembrane helix</keyword>
<dbReference type="GO" id="GO:0008320">
    <property type="term" value="F:protein transmembrane transporter activity"/>
    <property type="evidence" value="ECO:0007669"/>
    <property type="project" value="UniProtKB-UniRule"/>
</dbReference>
<evidence type="ECO:0000256" key="8">
    <source>
        <dbReference type="ARBA" id="ARBA00023136"/>
    </source>
</evidence>
<dbReference type="PANTHER" id="PTHR14110:SF0">
    <property type="entry name" value="MITOCHONDRIAL IMPORT INNER MEMBRANE TRANSLOCASE SUBUNIT TIM22"/>
    <property type="match status" value="1"/>
</dbReference>
<keyword evidence="7 9" id="KW-0496">Mitochondrion</keyword>
<dbReference type="EMBL" id="LAFY01000313">
    <property type="protein sequence ID" value="KJY00616.1"/>
    <property type="molecule type" value="Genomic_DNA"/>
</dbReference>
<dbReference type="PANTHER" id="PTHR14110">
    <property type="entry name" value="MITOCHONDRIAL IMPORT INNER MEMBRANE TRANSLOCASE SUBUNIT TIM22"/>
    <property type="match status" value="1"/>
</dbReference>
<comment type="subunit">
    <text evidence="9">Component of the TIM22 complex.</text>
</comment>
<keyword evidence="9" id="KW-0813">Transport</keyword>
<protein>
    <recommendedName>
        <fullName evidence="3 9">Mitochondrial import inner membrane translocase subunit TIM22</fullName>
    </recommendedName>
</protein>
<proteinExistence type="inferred from homology"/>
<dbReference type="Pfam" id="PF02466">
    <property type="entry name" value="Tim17"/>
    <property type="match status" value="1"/>
</dbReference>
<comment type="subcellular location">
    <subcellularLocation>
        <location evidence="1 9">Mitochondrion inner membrane</location>
        <topology evidence="1 9">Multi-pass membrane protein</topology>
    </subcellularLocation>
</comment>
<evidence type="ECO:0000313" key="11">
    <source>
        <dbReference type="Proteomes" id="UP000033647"/>
    </source>
</evidence>
<gene>
    <name evidence="10" type="ORF">TI39_contig321g00008</name>
</gene>
<accession>A0A0F4GWN3</accession>
<comment type="similarity">
    <text evidence="2 9">Belongs to the Tim17/Tim22/Tim23 family.</text>
</comment>
<sequence length="186" mass="19146">MSFPGMPPQMGGGASAGMDPQKIQEQQMIKLMQSGMESCPVKMALAGGMGFGLGGLFGLFMASMRYDTPMSSAIPGSAAAEIEKIPMRQQIKAGFKDMGKSSWSSAKNFGYIGGVYSGSECVIEGFRGKNDLANGVAAGCFTGGFLAKSAGPQAMAIGCAGFAAFSAAIDAYMRMESNDVAADPII</sequence>
<keyword evidence="4 9" id="KW-0812">Transmembrane</keyword>
<feature type="transmembrane region" description="Helical" evidence="9">
    <location>
        <begin position="43"/>
        <end position="62"/>
    </location>
</feature>
<dbReference type="GO" id="GO:0030943">
    <property type="term" value="F:mitochondrion targeting sequence binding"/>
    <property type="evidence" value="ECO:0007669"/>
    <property type="project" value="EnsemblFungi"/>
</dbReference>
<evidence type="ECO:0000256" key="5">
    <source>
        <dbReference type="ARBA" id="ARBA00022792"/>
    </source>
</evidence>
<keyword evidence="9" id="KW-0653">Protein transport</keyword>
<organism evidence="10 11">
    <name type="scientific">Zymoseptoria brevis</name>
    <dbReference type="NCBI Taxonomy" id="1047168"/>
    <lineage>
        <taxon>Eukaryota</taxon>
        <taxon>Fungi</taxon>
        <taxon>Dikarya</taxon>
        <taxon>Ascomycota</taxon>
        <taxon>Pezizomycotina</taxon>
        <taxon>Dothideomycetes</taxon>
        <taxon>Dothideomycetidae</taxon>
        <taxon>Mycosphaerellales</taxon>
        <taxon>Mycosphaerellaceae</taxon>
        <taxon>Zymoseptoria</taxon>
    </lineage>
</organism>
<dbReference type="OrthoDB" id="75343at2759"/>
<evidence type="ECO:0000256" key="1">
    <source>
        <dbReference type="ARBA" id="ARBA00004448"/>
    </source>
</evidence>
<evidence type="ECO:0000256" key="7">
    <source>
        <dbReference type="ARBA" id="ARBA00023128"/>
    </source>
</evidence>
<dbReference type="InterPro" id="IPR039175">
    <property type="entry name" value="TIM22"/>
</dbReference>